<reference evidence="1" key="1">
    <citation type="submission" date="2022-03" db="EMBL/GenBank/DDBJ databases">
        <authorList>
            <person name="Martin C."/>
        </authorList>
    </citation>
    <scope>NUCLEOTIDE SEQUENCE</scope>
</reference>
<name>A0A8S4Q686_OWEFU</name>
<sequence>MGIKRGNIVITGSKLRDRNYGVEIRELNYKNVYATARLSQELLNNTIPSDPTESNEASHVIRHMIEIPRCPMERMKMFILIDGARWDSVGKIRRSPMESHGLHGAKSQKVPPTRSHAMLSLWRSQLGVYQCKRGQGEATFRENMQTIHQKMKWKLSATTGGSGDFMSPGFNAFGGVWHLTCSKTHGALVKVGLVLTRTTLELDVQFEISTRTSSGGEDDFLFRDQKVFAENNHRSKNIFSAEYDEIDVFLHLINYKK</sequence>
<dbReference type="Proteomes" id="UP000749559">
    <property type="component" value="Unassembled WGS sequence"/>
</dbReference>
<gene>
    <name evidence="1" type="ORF">OFUS_LOCUS24720</name>
</gene>
<accession>A0A8S4Q686</accession>
<dbReference type="AlphaFoldDB" id="A0A8S4Q686"/>
<protein>
    <submittedName>
        <fullName evidence="1">Uncharacterized protein</fullName>
    </submittedName>
</protein>
<evidence type="ECO:0000313" key="1">
    <source>
        <dbReference type="EMBL" id="CAH1800883.1"/>
    </source>
</evidence>
<organism evidence="1 2">
    <name type="scientific">Owenia fusiformis</name>
    <name type="common">Polychaete worm</name>
    <dbReference type="NCBI Taxonomy" id="6347"/>
    <lineage>
        <taxon>Eukaryota</taxon>
        <taxon>Metazoa</taxon>
        <taxon>Spiralia</taxon>
        <taxon>Lophotrochozoa</taxon>
        <taxon>Annelida</taxon>
        <taxon>Polychaeta</taxon>
        <taxon>Sedentaria</taxon>
        <taxon>Canalipalpata</taxon>
        <taxon>Sabellida</taxon>
        <taxon>Oweniida</taxon>
        <taxon>Oweniidae</taxon>
        <taxon>Owenia</taxon>
    </lineage>
</organism>
<evidence type="ECO:0000313" key="2">
    <source>
        <dbReference type="Proteomes" id="UP000749559"/>
    </source>
</evidence>
<keyword evidence="2" id="KW-1185">Reference proteome</keyword>
<proteinExistence type="predicted"/>
<dbReference type="EMBL" id="CAIIXF020000012">
    <property type="protein sequence ID" value="CAH1800883.1"/>
    <property type="molecule type" value="Genomic_DNA"/>
</dbReference>
<comment type="caution">
    <text evidence="1">The sequence shown here is derived from an EMBL/GenBank/DDBJ whole genome shotgun (WGS) entry which is preliminary data.</text>
</comment>